<organism evidence="2 3">
    <name type="scientific">Sugiyamaella lignohabitans</name>
    <dbReference type="NCBI Taxonomy" id="796027"/>
    <lineage>
        <taxon>Eukaryota</taxon>
        <taxon>Fungi</taxon>
        <taxon>Dikarya</taxon>
        <taxon>Ascomycota</taxon>
        <taxon>Saccharomycotina</taxon>
        <taxon>Dipodascomycetes</taxon>
        <taxon>Dipodascales</taxon>
        <taxon>Trichomonascaceae</taxon>
        <taxon>Sugiyamaella</taxon>
    </lineage>
</organism>
<proteinExistence type="predicted"/>
<dbReference type="OrthoDB" id="3994490at2759"/>
<dbReference type="RefSeq" id="XP_018735006.1">
    <property type="nucleotide sequence ID" value="XM_018882748.1"/>
</dbReference>
<dbReference type="Proteomes" id="UP000189580">
    <property type="component" value="Chromosome a"/>
</dbReference>
<evidence type="ECO:0000313" key="3">
    <source>
        <dbReference type="Proteomes" id="UP000189580"/>
    </source>
</evidence>
<dbReference type="KEGG" id="slb:AWJ20_785"/>
<accession>A0A167D648</accession>
<gene>
    <name evidence="2" type="ORF">AWJ20_785</name>
</gene>
<feature type="region of interest" description="Disordered" evidence="1">
    <location>
        <begin position="189"/>
        <end position="278"/>
    </location>
</feature>
<protein>
    <submittedName>
        <fullName evidence="2">Uncharacterized protein YNL050C</fullName>
    </submittedName>
</protein>
<feature type="compositionally biased region" description="Basic and acidic residues" evidence="1">
    <location>
        <begin position="16"/>
        <end position="26"/>
    </location>
</feature>
<name>A0A167D648_9ASCO</name>
<feature type="compositionally biased region" description="Acidic residues" evidence="1">
    <location>
        <begin position="64"/>
        <end position="73"/>
    </location>
</feature>
<dbReference type="EMBL" id="CP014501">
    <property type="protein sequence ID" value="ANB12529.1"/>
    <property type="molecule type" value="Genomic_DNA"/>
</dbReference>
<reference evidence="2 3" key="1">
    <citation type="submission" date="2016-02" db="EMBL/GenBank/DDBJ databases">
        <title>Complete genome sequence and transcriptome regulation of the pentose utilising yeast Sugiyamaella lignohabitans.</title>
        <authorList>
            <person name="Bellasio M."/>
            <person name="Peymann A."/>
            <person name="Valli M."/>
            <person name="Sipitzky M."/>
            <person name="Graf A."/>
            <person name="Sauer M."/>
            <person name="Marx H."/>
            <person name="Mattanovich D."/>
        </authorList>
    </citation>
    <scope>NUCLEOTIDE SEQUENCE [LARGE SCALE GENOMIC DNA]</scope>
    <source>
        <strain evidence="2 3">CBS 10342</strain>
    </source>
</reference>
<dbReference type="GeneID" id="30037855"/>
<evidence type="ECO:0000256" key="1">
    <source>
        <dbReference type="SAM" id="MobiDB-lite"/>
    </source>
</evidence>
<keyword evidence="3" id="KW-1185">Reference proteome</keyword>
<feature type="compositionally biased region" description="Basic residues" evidence="1">
    <location>
        <begin position="191"/>
        <end position="200"/>
    </location>
</feature>
<sequence length="278" mass="30460">MKKQANRLDVPSDSVRVSRKDLYRQNEEDESMSDGNGEDGASFVPDLEFTAVDVDLEAGSNDELGQEDQEEDGYFFPLFGGGVSSAAGSKKADAETAAADGDSGDKVLEKPAESVTRVIIKEDEDEEAVSRERPDSYYIYKPDELKRAEFESMAVSGEFVLQNSSVPLPGMRLPGRVIDYTALAEQVKLDNRKRRARPGKKTREERKLHPRKRPPPSGSAVYGHTRTYGSSNLPYHTEAKKPPRNFTKSSRGGSAGRGRGAARGSFRGGRGRGRGRGN</sequence>
<dbReference type="Pfam" id="PF09428">
    <property type="entry name" value="DUF2011"/>
    <property type="match status" value="1"/>
</dbReference>
<feature type="region of interest" description="Disordered" evidence="1">
    <location>
        <begin position="1"/>
        <end position="110"/>
    </location>
</feature>
<dbReference type="InterPro" id="IPR018555">
    <property type="entry name" value="C630.06c-like"/>
</dbReference>
<evidence type="ECO:0000313" key="2">
    <source>
        <dbReference type="EMBL" id="ANB12529.1"/>
    </source>
</evidence>
<dbReference type="AlphaFoldDB" id="A0A167D648"/>
<feature type="compositionally biased region" description="Basic residues" evidence="1">
    <location>
        <begin position="269"/>
        <end position="278"/>
    </location>
</feature>